<dbReference type="Gene3D" id="2.130.10.10">
    <property type="entry name" value="YVTN repeat-like/Quinoprotein amine dehydrogenase"/>
    <property type="match status" value="1"/>
</dbReference>
<dbReference type="Pfam" id="PF10433">
    <property type="entry name" value="Beta-prop_RSE1_1st"/>
    <property type="match status" value="1"/>
</dbReference>
<dbReference type="GeneID" id="94424120"/>
<dbReference type="EMBL" id="MIGC01000269">
    <property type="protein sequence ID" value="PHJ25461.1"/>
    <property type="molecule type" value="Genomic_DNA"/>
</dbReference>
<name>A0A2C6KN81_9APIC</name>
<dbReference type="OrthoDB" id="436637at2759"/>
<evidence type="ECO:0000313" key="2">
    <source>
        <dbReference type="EMBL" id="PHJ25461.1"/>
    </source>
</evidence>
<comment type="caution">
    <text evidence="2">The sequence shown here is derived from an EMBL/GenBank/DDBJ whole genome shotgun (WGS) entry which is preliminary data.</text>
</comment>
<dbReference type="VEuPathDB" id="ToxoDB:CSUI_000678"/>
<dbReference type="PANTHER" id="PTHR10644">
    <property type="entry name" value="DNA REPAIR/RNA PROCESSING CPSF FAMILY"/>
    <property type="match status" value="1"/>
</dbReference>
<evidence type="ECO:0000259" key="1">
    <source>
        <dbReference type="Pfam" id="PF10433"/>
    </source>
</evidence>
<feature type="domain" description="RSE1/DDB1/CPSF1 first beta-propeller" evidence="1">
    <location>
        <begin position="14"/>
        <end position="114"/>
    </location>
</feature>
<evidence type="ECO:0000313" key="3">
    <source>
        <dbReference type="Proteomes" id="UP000221165"/>
    </source>
</evidence>
<reference evidence="2 3" key="1">
    <citation type="journal article" date="2017" name="Int. J. Parasitol.">
        <title>The genome of the protozoan parasite Cystoisospora suis and a reverse vaccinology approach to identify vaccine candidates.</title>
        <authorList>
            <person name="Palmieri N."/>
            <person name="Shrestha A."/>
            <person name="Ruttkowski B."/>
            <person name="Beck T."/>
            <person name="Vogl C."/>
            <person name="Tomley F."/>
            <person name="Blake D.P."/>
            <person name="Joachim A."/>
        </authorList>
    </citation>
    <scope>NUCLEOTIDE SEQUENCE [LARGE SCALE GENOMIC DNA]</scope>
    <source>
        <strain evidence="2 3">Wien I</strain>
    </source>
</reference>
<dbReference type="InterPro" id="IPR050358">
    <property type="entry name" value="RSE1/DDB1/CFT1"/>
</dbReference>
<dbReference type="AlphaFoldDB" id="A0A2C6KN81"/>
<feature type="non-terminal residue" evidence="2">
    <location>
        <position position="115"/>
    </location>
</feature>
<protein>
    <submittedName>
        <fullName evidence="2">Splicing factor 3b subunit</fullName>
    </submittedName>
</protein>
<dbReference type="Proteomes" id="UP000221165">
    <property type="component" value="Unassembled WGS sequence"/>
</dbReference>
<accession>A0A2C6KN81</accession>
<dbReference type="RefSeq" id="XP_067927108.1">
    <property type="nucleotide sequence ID" value="XM_068060909.1"/>
</dbReference>
<gene>
    <name evidence="2" type="ORF">CSUI_000678</name>
</gene>
<sequence length="115" mass="12871">MPVLYHLTLQRPTAIVHALQGNFSAPRAQEVVVTRGRILELLRPDEQGKLNVICSTEVFGIIRSIAAFRLTGANRDYLAIGSDSGRLVIVQFNAETNVFDRVHCETYGKTGKRFR</sequence>
<proteinExistence type="predicted"/>
<dbReference type="InterPro" id="IPR015943">
    <property type="entry name" value="WD40/YVTN_repeat-like_dom_sf"/>
</dbReference>
<dbReference type="InterPro" id="IPR018846">
    <property type="entry name" value="Beta-prop_RSE1/DDB1/CPSF1_1st"/>
</dbReference>
<keyword evidence="3" id="KW-1185">Reference proteome</keyword>
<organism evidence="2 3">
    <name type="scientific">Cystoisospora suis</name>
    <dbReference type="NCBI Taxonomy" id="483139"/>
    <lineage>
        <taxon>Eukaryota</taxon>
        <taxon>Sar</taxon>
        <taxon>Alveolata</taxon>
        <taxon>Apicomplexa</taxon>
        <taxon>Conoidasida</taxon>
        <taxon>Coccidia</taxon>
        <taxon>Eucoccidiorida</taxon>
        <taxon>Eimeriorina</taxon>
        <taxon>Sarcocystidae</taxon>
        <taxon>Cystoisospora</taxon>
    </lineage>
</organism>